<dbReference type="Gene3D" id="1.10.10.10">
    <property type="entry name" value="Winged helix-like DNA-binding domain superfamily/Winged helix DNA-binding domain"/>
    <property type="match status" value="1"/>
</dbReference>
<dbReference type="SMART" id="SM00339">
    <property type="entry name" value="FH"/>
    <property type="match status" value="1"/>
</dbReference>
<reference evidence="9" key="1">
    <citation type="submission" date="2020-11" db="EMBL/GenBank/DDBJ databases">
        <authorList>
            <person name="Tran Van P."/>
        </authorList>
    </citation>
    <scope>NUCLEOTIDE SEQUENCE</scope>
</reference>
<evidence type="ECO:0000256" key="1">
    <source>
        <dbReference type="ARBA" id="ARBA00004123"/>
    </source>
</evidence>
<protein>
    <recommendedName>
        <fullName evidence="8">Fork-head domain-containing protein</fullName>
    </recommendedName>
</protein>
<dbReference type="SUPFAM" id="SSF46785">
    <property type="entry name" value="Winged helix' DNA-binding domain"/>
    <property type="match status" value="1"/>
</dbReference>
<keyword evidence="3 6" id="KW-0238">DNA-binding</keyword>
<evidence type="ECO:0000259" key="8">
    <source>
        <dbReference type="PROSITE" id="PS50039"/>
    </source>
</evidence>
<keyword evidence="5 6" id="KW-0539">Nucleus</keyword>
<comment type="subcellular location">
    <subcellularLocation>
        <location evidence="1 6">Nucleus</location>
    </subcellularLocation>
</comment>
<dbReference type="PANTHER" id="PTHR11829:SF402">
    <property type="entry name" value="FORK HEAD DOMAIN-CONTAINING PROTEIN FD3-RELATED"/>
    <property type="match status" value="1"/>
</dbReference>
<dbReference type="PROSITE" id="PS00658">
    <property type="entry name" value="FORK_HEAD_2"/>
    <property type="match status" value="1"/>
</dbReference>
<dbReference type="InterPro" id="IPR001766">
    <property type="entry name" value="Fork_head_dom"/>
</dbReference>
<dbReference type="AlphaFoldDB" id="A0A7R9BVD0"/>
<feature type="domain" description="Fork-head" evidence="8">
    <location>
        <begin position="109"/>
        <end position="203"/>
    </location>
</feature>
<keyword evidence="4" id="KW-0804">Transcription</keyword>
<dbReference type="EMBL" id="CAJPEX010002766">
    <property type="protein sequence ID" value="CAG0921470.1"/>
    <property type="molecule type" value="Genomic_DNA"/>
</dbReference>
<organism evidence="9">
    <name type="scientific">Notodromas monacha</name>
    <dbReference type="NCBI Taxonomy" id="399045"/>
    <lineage>
        <taxon>Eukaryota</taxon>
        <taxon>Metazoa</taxon>
        <taxon>Ecdysozoa</taxon>
        <taxon>Arthropoda</taxon>
        <taxon>Crustacea</taxon>
        <taxon>Oligostraca</taxon>
        <taxon>Ostracoda</taxon>
        <taxon>Podocopa</taxon>
        <taxon>Podocopida</taxon>
        <taxon>Cypridocopina</taxon>
        <taxon>Cypridoidea</taxon>
        <taxon>Cyprididae</taxon>
        <taxon>Notodromas</taxon>
    </lineage>
</organism>
<sequence length="415" mass="44340">MGVFMENSGQQHCSNQATFPEDLFALKQREAAAMTQAAAARGDFDALDFSRLAAPPSDAYDSASDSDVAIDVVSDSDAPALSPAPERSGSDAKPGGGEDDKKGGTSAVKPAYSYIALITMAIMHAPQRKLTLSGICEFIMNRFPYYKERFPAWQNSIRHNLSLNDCFVKIPREPGNPGKGNYWTLDPAAEGMFDNGSFLRRRKRFKRTQPDAYVGLPPAFCNPYMSSPFSLLPPLNPALMPHLSMLPHAQGNPYLPLLPMHPPPMPPPPPQCHGGVGPPMPGKLHFAEFLHKHSSARGAAAAAAAAAVAAGSSLASPRALPRKQGFSVENLIADRLEQGDSGAKQPSPPPPPQQAALPTSLEPSANSAFSSLPVPAASLCGKMPMTGEECMKAYYQKYLDLCFLSIRNSPNVGSP</sequence>
<dbReference type="PROSITE" id="PS50039">
    <property type="entry name" value="FORK_HEAD_3"/>
    <property type="match status" value="1"/>
</dbReference>
<evidence type="ECO:0000256" key="5">
    <source>
        <dbReference type="ARBA" id="ARBA00023242"/>
    </source>
</evidence>
<evidence type="ECO:0000256" key="6">
    <source>
        <dbReference type="PROSITE-ProRule" id="PRU00089"/>
    </source>
</evidence>
<evidence type="ECO:0000256" key="2">
    <source>
        <dbReference type="ARBA" id="ARBA00023015"/>
    </source>
</evidence>
<evidence type="ECO:0000313" key="10">
    <source>
        <dbReference type="Proteomes" id="UP000678499"/>
    </source>
</evidence>
<feature type="DNA-binding region" description="Fork-head" evidence="6">
    <location>
        <begin position="109"/>
        <end position="203"/>
    </location>
</feature>
<dbReference type="PRINTS" id="PR00053">
    <property type="entry name" value="FORKHEAD"/>
</dbReference>
<dbReference type="Pfam" id="PF00250">
    <property type="entry name" value="Forkhead"/>
    <property type="match status" value="1"/>
</dbReference>
<evidence type="ECO:0000313" key="9">
    <source>
        <dbReference type="EMBL" id="CAD7281318.1"/>
    </source>
</evidence>
<feature type="region of interest" description="Disordered" evidence="7">
    <location>
        <begin position="76"/>
        <end position="105"/>
    </location>
</feature>
<proteinExistence type="predicted"/>
<dbReference type="InterPro" id="IPR036390">
    <property type="entry name" value="WH_DNA-bd_sf"/>
</dbReference>
<accession>A0A7R9BVD0</accession>
<dbReference type="PANTHER" id="PTHR11829">
    <property type="entry name" value="FORKHEAD BOX PROTEIN"/>
    <property type="match status" value="1"/>
</dbReference>
<dbReference type="EMBL" id="OA884803">
    <property type="protein sequence ID" value="CAD7281318.1"/>
    <property type="molecule type" value="Genomic_DNA"/>
</dbReference>
<dbReference type="GO" id="GO:0000981">
    <property type="term" value="F:DNA-binding transcription factor activity, RNA polymerase II-specific"/>
    <property type="evidence" value="ECO:0007669"/>
    <property type="project" value="TreeGrafter"/>
</dbReference>
<dbReference type="OrthoDB" id="5402974at2759"/>
<name>A0A7R9BVD0_9CRUS</name>
<keyword evidence="2" id="KW-0805">Transcription regulation</keyword>
<dbReference type="FunFam" id="1.10.10.10:FF:000016">
    <property type="entry name" value="Forkhead box protein I1"/>
    <property type="match status" value="1"/>
</dbReference>
<dbReference type="InterPro" id="IPR036388">
    <property type="entry name" value="WH-like_DNA-bd_sf"/>
</dbReference>
<dbReference type="GO" id="GO:0030154">
    <property type="term" value="P:cell differentiation"/>
    <property type="evidence" value="ECO:0007669"/>
    <property type="project" value="TreeGrafter"/>
</dbReference>
<dbReference type="GO" id="GO:0005634">
    <property type="term" value="C:nucleus"/>
    <property type="evidence" value="ECO:0007669"/>
    <property type="project" value="UniProtKB-SubCell"/>
</dbReference>
<evidence type="ECO:0000256" key="3">
    <source>
        <dbReference type="ARBA" id="ARBA00023125"/>
    </source>
</evidence>
<dbReference type="InterPro" id="IPR050211">
    <property type="entry name" value="FOX_domain-containing"/>
</dbReference>
<dbReference type="GO" id="GO:0009653">
    <property type="term" value="P:anatomical structure morphogenesis"/>
    <property type="evidence" value="ECO:0007669"/>
    <property type="project" value="TreeGrafter"/>
</dbReference>
<dbReference type="GO" id="GO:0000978">
    <property type="term" value="F:RNA polymerase II cis-regulatory region sequence-specific DNA binding"/>
    <property type="evidence" value="ECO:0007669"/>
    <property type="project" value="TreeGrafter"/>
</dbReference>
<feature type="region of interest" description="Disordered" evidence="7">
    <location>
        <begin position="339"/>
        <end position="368"/>
    </location>
</feature>
<gene>
    <name evidence="9" type="ORF">NMOB1V02_LOCUS8966</name>
</gene>
<evidence type="ECO:0000256" key="4">
    <source>
        <dbReference type="ARBA" id="ARBA00023163"/>
    </source>
</evidence>
<evidence type="ECO:0000256" key="7">
    <source>
        <dbReference type="SAM" id="MobiDB-lite"/>
    </source>
</evidence>
<dbReference type="InterPro" id="IPR030456">
    <property type="entry name" value="TF_fork_head_CS_2"/>
</dbReference>
<keyword evidence="10" id="KW-1185">Reference proteome</keyword>
<dbReference type="Proteomes" id="UP000678499">
    <property type="component" value="Unassembled WGS sequence"/>
</dbReference>